<feature type="coiled-coil region" evidence="1">
    <location>
        <begin position="150"/>
        <end position="177"/>
    </location>
</feature>
<comment type="caution">
    <text evidence="3">The sequence shown here is derived from an EMBL/GenBank/DDBJ whole genome shotgun (WGS) entry which is preliminary data.</text>
</comment>
<feature type="coiled-coil region" evidence="1">
    <location>
        <begin position="83"/>
        <end position="117"/>
    </location>
</feature>
<evidence type="ECO:0000256" key="1">
    <source>
        <dbReference type="SAM" id="Coils"/>
    </source>
</evidence>
<organism evidence="3 4">
    <name type="scientific">Yanshouia hominis</name>
    <dbReference type="NCBI Taxonomy" id="2763673"/>
    <lineage>
        <taxon>Bacteria</taxon>
        <taxon>Bacillati</taxon>
        <taxon>Bacillota</taxon>
        <taxon>Clostridia</taxon>
        <taxon>Eubacteriales</taxon>
        <taxon>Oscillospiraceae</taxon>
        <taxon>Yanshouia</taxon>
    </lineage>
</organism>
<keyword evidence="1" id="KW-0175">Coiled coil</keyword>
<feature type="compositionally biased region" description="Polar residues" evidence="2">
    <location>
        <begin position="232"/>
        <end position="246"/>
    </location>
</feature>
<dbReference type="Gene3D" id="1.20.5.340">
    <property type="match status" value="1"/>
</dbReference>
<evidence type="ECO:0000313" key="4">
    <source>
        <dbReference type="Proteomes" id="UP000658131"/>
    </source>
</evidence>
<reference evidence="3 4" key="1">
    <citation type="submission" date="2020-08" db="EMBL/GenBank/DDBJ databases">
        <title>Genome public.</title>
        <authorList>
            <person name="Liu C."/>
            <person name="Sun Q."/>
        </authorList>
    </citation>
    <scope>NUCLEOTIDE SEQUENCE [LARGE SCALE GENOMIC DNA]</scope>
    <source>
        <strain evidence="3 4">BX1</strain>
    </source>
</reference>
<accession>A0ABR7NJR3</accession>
<proteinExistence type="predicted"/>
<keyword evidence="4" id="KW-1185">Reference proteome</keyword>
<evidence type="ECO:0000256" key="2">
    <source>
        <dbReference type="SAM" id="MobiDB-lite"/>
    </source>
</evidence>
<gene>
    <name evidence="3" type="ORF">H8717_09570</name>
</gene>
<dbReference type="EMBL" id="JACRTB010000013">
    <property type="protein sequence ID" value="MBC8576650.1"/>
    <property type="molecule type" value="Genomic_DNA"/>
</dbReference>
<evidence type="ECO:0000313" key="3">
    <source>
        <dbReference type="EMBL" id="MBC8576650.1"/>
    </source>
</evidence>
<name>A0ABR7NJR3_9FIRM</name>
<dbReference type="Proteomes" id="UP000658131">
    <property type="component" value="Unassembled WGS sequence"/>
</dbReference>
<sequence>MAEQQQNQEQVLLKTSFFGGFDKREVLSCIDRLREQNRTMAAELEGKLDGMARARGELAEQVTGFEGKISEMERQLDASAGRIRELTGMVETLKGAVAEQQRQCDAKERELRTQKEQTRQISLRAQNYEYKARRYEELSTQIGDILLETREDAGKLLQQAEREADRIKSAAVTASEKVAEEMRSMRTDLAAVREHIADLLGSMNQRLDEIDRMLLEADPASGTREQEKQAPSGETQTEEAPQPQDSSPEKLPDEPAAQFFRGAADV</sequence>
<protein>
    <submittedName>
        <fullName evidence="3">Uncharacterized protein</fullName>
    </submittedName>
</protein>
<dbReference type="RefSeq" id="WP_262400156.1">
    <property type="nucleotide sequence ID" value="NZ_JACRTB010000013.1"/>
</dbReference>
<feature type="region of interest" description="Disordered" evidence="2">
    <location>
        <begin position="216"/>
        <end position="266"/>
    </location>
</feature>